<dbReference type="Proteomes" id="UP000605361">
    <property type="component" value="Unassembled WGS sequence"/>
</dbReference>
<sequence length="74" mass="8574">MVVFAEVPLSTRPSRERRYHVADTHLRFWLSFVEPGMPEIDRGRGDLVLRRIERSWTALASAGTAVQPCLRPRR</sequence>
<dbReference type="EMBL" id="JADOGI010000013">
    <property type="protein sequence ID" value="MBF8185390.1"/>
    <property type="molecule type" value="Genomic_DNA"/>
</dbReference>
<comment type="caution">
    <text evidence="1">The sequence shown here is derived from an EMBL/GenBank/DDBJ whole genome shotgun (WGS) entry which is preliminary data.</text>
</comment>
<gene>
    <name evidence="1" type="ORF">ITP53_06490</name>
</gene>
<dbReference type="RefSeq" id="WP_195894378.1">
    <property type="nucleotide sequence ID" value="NZ_JADOGI010000013.1"/>
</dbReference>
<protein>
    <submittedName>
        <fullName evidence="1">Uncharacterized protein</fullName>
    </submittedName>
</protein>
<name>A0A931EWN3_9ACTN</name>
<proteinExistence type="predicted"/>
<reference evidence="1" key="1">
    <citation type="submission" date="2020-11" db="EMBL/GenBank/DDBJ databases">
        <title>Whole-genome analyses of Nonomuraea sp. K274.</title>
        <authorList>
            <person name="Veyisoglu A."/>
        </authorList>
    </citation>
    <scope>NUCLEOTIDE SEQUENCE</scope>
    <source>
        <strain evidence="1">K274</strain>
    </source>
</reference>
<evidence type="ECO:0000313" key="2">
    <source>
        <dbReference type="Proteomes" id="UP000605361"/>
    </source>
</evidence>
<keyword evidence="2" id="KW-1185">Reference proteome</keyword>
<evidence type="ECO:0000313" key="1">
    <source>
        <dbReference type="EMBL" id="MBF8185390.1"/>
    </source>
</evidence>
<organism evidence="1 2">
    <name type="scientific">Nonomuraea cypriaca</name>
    <dbReference type="NCBI Taxonomy" id="1187855"/>
    <lineage>
        <taxon>Bacteria</taxon>
        <taxon>Bacillati</taxon>
        <taxon>Actinomycetota</taxon>
        <taxon>Actinomycetes</taxon>
        <taxon>Streptosporangiales</taxon>
        <taxon>Streptosporangiaceae</taxon>
        <taxon>Nonomuraea</taxon>
    </lineage>
</organism>
<accession>A0A931EWN3</accession>
<dbReference type="AlphaFoldDB" id="A0A931EWN3"/>